<reference evidence="2" key="5">
    <citation type="journal article" name="PLoS ONE">
        <title>Extended genotypic evaluation and comparison of twenty-two cases of lethal EEHV1 hemorrhagic disease in wild and captive Asian elephants in India.</title>
        <authorList>
            <person name="Zachariah A."/>
            <person name="Sajesh P.K."/>
            <person name="Santhosh S."/>
            <person name="Bathrachalam C."/>
            <person name="Megha M."/>
            <person name="Pandiyan J."/>
            <person name="Jishnu M."/>
            <person name="Kobragade R.S."/>
            <person name="Long S.Y."/>
            <person name="Zong J.-C."/>
            <person name="Latimer E.M."/>
            <person name="Heaggans S.Y."/>
            <person name="Hayward G.S."/>
        </authorList>
    </citation>
    <scope>NUCLEOTIDE SEQUENCE</scope>
    <source>
        <strain evidence="2">IP91 Thirunelli1</strain>
    </source>
</reference>
<reference evidence="2" key="1">
    <citation type="journal article" date="2013" name="Genome Announc.">
        <title>Complete Genome Sequence of Elephant Endotheliotropic Herpesvirus 1A.</title>
        <authorList>
            <person name="Ling P.D."/>
            <person name="Reid J.G."/>
            <person name="Qin X."/>
            <person name="Muzny D.M."/>
            <person name="Gibbs R."/>
            <person name="Petrosino J."/>
            <person name="Peng R."/>
            <person name="Zong J.C."/>
            <person name="Heaggans S.Y."/>
            <person name="Hayward G.S."/>
        </authorList>
    </citation>
    <scope>NUCLEOTIDE SEQUENCE</scope>
    <source>
        <strain evidence="2">IP91 Thirunelli1</strain>
    </source>
</reference>
<gene>
    <name evidence="2" type="primary">E6</name>
</gene>
<accession>A0A866VSY2</accession>
<organism evidence="2">
    <name type="scientific">Elephant endotheliotropic herpesvirus 1A</name>
    <dbReference type="NCBI Taxonomy" id="759753"/>
    <lineage>
        <taxon>Viruses</taxon>
        <taxon>Duplodnaviria</taxon>
        <taxon>Heunggongvirae</taxon>
        <taxon>Peploviricota</taxon>
        <taxon>Herviviricetes</taxon>
        <taxon>Herpesvirales</taxon>
        <taxon>Orthoherpesviridae</taxon>
        <taxon>Betaherpesvirinae</taxon>
        <taxon>Proboscivirus</taxon>
        <taxon>Proboscivirus elephantidbeta1</taxon>
        <taxon>Elephantid herpesvirus 1</taxon>
    </lineage>
</organism>
<keyword evidence="1" id="KW-0812">Transmembrane</keyword>
<feature type="transmembrane region" description="Helical" evidence="1">
    <location>
        <begin position="173"/>
        <end position="191"/>
    </location>
</feature>
<feature type="transmembrane region" description="Helical" evidence="1">
    <location>
        <begin position="203"/>
        <end position="220"/>
    </location>
</feature>
<proteinExistence type="predicted"/>
<protein>
    <submittedName>
        <fullName evidence="2">Protein E6</fullName>
    </submittedName>
</protein>
<dbReference type="EMBL" id="MN366290">
    <property type="protein sequence ID" value="QOE74527.1"/>
    <property type="molecule type" value="Genomic_DNA"/>
</dbReference>
<reference evidence="2" key="4">
    <citation type="submission" date="2019-08" db="EMBL/GenBank/DDBJ databases">
        <title>Annotated Complete DNA Sequences of Six EEHV1A Genomes from Lethal HD cases in Young Asian Elephants from India.</title>
        <authorList>
            <person name="Krishnankutty S.P."/>
            <person name="Zachariah A."/>
            <person name="Maheswari U."/>
            <person name="Heaggans S.Y."/>
            <person name="Muraleedharan M."/>
            <person name="Velayutham D."/>
            <person name="Santhosh S."/>
            <person name="Hayward G.S."/>
        </authorList>
    </citation>
    <scope>NUCLEOTIDE SEQUENCE</scope>
    <source>
        <strain evidence="2">IP91 Thirunelli1</strain>
    </source>
</reference>
<reference evidence="2" key="2">
    <citation type="journal article" date="2013" name="J. Wildl. Dis.">
        <title>Fatal herpesvirus hemorrhagic disease in wild and orphan asian elephants in southern India.</title>
        <authorList>
            <person name="Zachariah A."/>
            <person name="Zong J.-C."/>
            <person name="Long S.Y."/>
            <person name="Latimer E.M."/>
            <person name="Heaggans S.Y."/>
            <person name="Richman L.K."/>
            <person name="Hayward G.S."/>
        </authorList>
    </citation>
    <scope>NUCLEOTIDE SEQUENCE</scope>
    <source>
        <strain evidence="2">IP91 Thirunelli1</strain>
    </source>
</reference>
<sequence>MYDLPEACVPVDIQSTYSYHPFEFFLMHDQLYGGYVVPMLLTCMGLLFLLSCTIYISCHAPVSSILDPLLSVTFTCLIILRVKSEQLRNGGDIKYRLADIFLEDVCVECALLSMVCMVLYSAYQVVKYFKPEFHCNTWYRFYKSLGRRVAVLIAGFMYSIDARALCSRVADQTGLNALIFYVVVYFGILVYVSECIDEFCATLINKSLVNLAFFGVLLTIHVRCFMLNTKDILNSNIFSFSVLLFLFSHQLMRQ</sequence>
<evidence type="ECO:0000256" key="1">
    <source>
        <dbReference type="SAM" id="Phobius"/>
    </source>
</evidence>
<keyword evidence="1" id="KW-0472">Membrane</keyword>
<reference evidence="2" key="3">
    <citation type="journal article" date="2016" name="MSphere">
        <title>Complete Genome Sequence of Elephant Endotheliotropic Herpesvirus 4, the First Example of a GC-Rich Branch Proboscivirus.</title>
        <authorList>
            <person name="Ling P.D."/>
            <person name="Long S.Y."/>
            <person name="Fuery A."/>
            <person name="Peng R.S."/>
            <person name="Heaggans S.Y."/>
            <person name="Qin X."/>
            <person name="Worley K.C."/>
            <person name="Dugan S."/>
            <person name="Hayward G.S."/>
        </authorList>
    </citation>
    <scope>NUCLEOTIDE SEQUENCE</scope>
    <source>
        <strain evidence="2">IP91 Thirunelli1</strain>
    </source>
</reference>
<feature type="transmembrane region" description="Helical" evidence="1">
    <location>
        <begin position="35"/>
        <end position="56"/>
    </location>
</feature>
<name>A0A866VSY2_ELHV1</name>
<keyword evidence="1" id="KW-1133">Transmembrane helix</keyword>
<evidence type="ECO:0000313" key="2">
    <source>
        <dbReference type="EMBL" id="QOE74527.1"/>
    </source>
</evidence>
<feature type="transmembrane region" description="Helical" evidence="1">
    <location>
        <begin position="232"/>
        <end position="252"/>
    </location>
</feature>